<name>A0A1H7GUA4_9GAMM</name>
<accession>A0A1H7GUA4</accession>
<dbReference type="Proteomes" id="UP000185766">
    <property type="component" value="Unassembled WGS sequence"/>
</dbReference>
<evidence type="ECO:0008006" key="4">
    <source>
        <dbReference type="Google" id="ProtNLM"/>
    </source>
</evidence>
<dbReference type="Gene3D" id="3.40.190.10">
    <property type="entry name" value="Periplasmic binding protein-like II"/>
    <property type="match status" value="1"/>
</dbReference>
<evidence type="ECO:0000313" key="3">
    <source>
        <dbReference type="Proteomes" id="UP000185766"/>
    </source>
</evidence>
<dbReference type="AlphaFoldDB" id="A0A1H7GUA4"/>
<dbReference type="EMBL" id="FOAS01000002">
    <property type="protein sequence ID" value="SEK41753.1"/>
    <property type="molecule type" value="Genomic_DNA"/>
</dbReference>
<organism evidence="2 3">
    <name type="scientific">Atopomonas hussainii</name>
    <dbReference type="NCBI Taxonomy" id="1429083"/>
    <lineage>
        <taxon>Bacteria</taxon>
        <taxon>Pseudomonadati</taxon>
        <taxon>Pseudomonadota</taxon>
        <taxon>Gammaproteobacteria</taxon>
        <taxon>Pseudomonadales</taxon>
        <taxon>Pseudomonadaceae</taxon>
        <taxon>Atopomonas</taxon>
    </lineage>
</organism>
<gene>
    <name evidence="2" type="ORF">SAMN05216214_102191</name>
</gene>
<evidence type="ECO:0000256" key="1">
    <source>
        <dbReference type="SAM" id="SignalP"/>
    </source>
</evidence>
<reference evidence="2 3" key="1">
    <citation type="submission" date="2016-10" db="EMBL/GenBank/DDBJ databases">
        <authorList>
            <person name="de Groot N.N."/>
        </authorList>
    </citation>
    <scope>NUCLEOTIDE SEQUENCE [LARGE SCALE GENOMIC DNA]</scope>
    <source>
        <strain evidence="2 3">JCM 19513</strain>
    </source>
</reference>
<keyword evidence="1" id="KW-0732">Signal</keyword>
<proteinExistence type="predicted"/>
<feature type="chain" id="PRO_5010162062" description="Phosphate ABC transporter substrate-binding protein" evidence="1">
    <location>
        <begin position="23"/>
        <end position="134"/>
    </location>
</feature>
<dbReference type="RefSeq" id="WP_074864772.1">
    <property type="nucleotide sequence ID" value="NZ_FOAS01000002.1"/>
</dbReference>
<sequence length="134" mass="13721">MSILRKLTLIAGLSVFSLSASAEVAVIVAASSGASPDKGAVANIFLGKDKSLKPIDQKSWTPAKDAFYSNVVGKNEAQLKSYWSGLVFTGKGTPPKSVDSDAAVVGEVAGSGEAIGYVDSAAVNDSVKVLFTLP</sequence>
<feature type="signal peptide" evidence="1">
    <location>
        <begin position="1"/>
        <end position="22"/>
    </location>
</feature>
<dbReference type="STRING" id="1429083.GCA_001885685_01432"/>
<dbReference type="SUPFAM" id="SSF53850">
    <property type="entry name" value="Periplasmic binding protein-like II"/>
    <property type="match status" value="1"/>
</dbReference>
<protein>
    <recommendedName>
        <fullName evidence="4">Phosphate ABC transporter substrate-binding protein</fullName>
    </recommendedName>
</protein>
<evidence type="ECO:0000313" key="2">
    <source>
        <dbReference type="EMBL" id="SEK41753.1"/>
    </source>
</evidence>
<keyword evidence="3" id="KW-1185">Reference proteome</keyword>